<dbReference type="InterPro" id="IPR051390">
    <property type="entry name" value="BLOC-1_subunit_KXD1"/>
</dbReference>
<protein>
    <recommendedName>
        <fullName evidence="4">Biogenesis of lysosome-related organelles complex 1 subunit KXD1</fullName>
    </recommendedName>
    <alternativeName>
        <fullName evidence="7">KxDL homolog</fullName>
    </alternativeName>
</protein>
<dbReference type="InterPro" id="IPR019371">
    <property type="entry name" value="KxDL_dom"/>
</dbReference>
<keyword evidence="6" id="KW-0967">Endosome</keyword>
<evidence type="ECO:0000256" key="3">
    <source>
        <dbReference type="ARBA" id="ARBA00005913"/>
    </source>
</evidence>
<comment type="subcellular location">
    <subcellularLocation>
        <location evidence="2">Endosome</location>
    </subcellularLocation>
</comment>
<keyword evidence="5" id="KW-0813">Transport</keyword>
<evidence type="ECO:0000256" key="5">
    <source>
        <dbReference type="ARBA" id="ARBA00022448"/>
    </source>
</evidence>
<feature type="compositionally biased region" description="Polar residues" evidence="8">
    <location>
        <begin position="22"/>
        <end position="31"/>
    </location>
</feature>
<comment type="caution">
    <text evidence="10">The sequence shown here is derived from an EMBL/GenBank/DDBJ whole genome shotgun (WGS) entry which is preliminary data.</text>
</comment>
<name>F9FJB7_FUSOF</name>
<comment type="similarity">
    <text evidence="3">Belongs to the KXD1 family.</text>
</comment>
<dbReference type="PaxDb" id="5507-FOXG_12834P0"/>
<evidence type="ECO:0000256" key="7">
    <source>
        <dbReference type="ARBA" id="ARBA00029808"/>
    </source>
</evidence>
<feature type="domain" description="KxDL" evidence="9">
    <location>
        <begin position="88"/>
        <end position="158"/>
    </location>
</feature>
<evidence type="ECO:0000256" key="2">
    <source>
        <dbReference type="ARBA" id="ARBA00004177"/>
    </source>
</evidence>
<comment type="function">
    <text evidence="1">Component of the biogenesis of lysosome-related organelles complex-1 (BLOC-1) involved in endosomal cargo sorting.</text>
</comment>
<evidence type="ECO:0000256" key="8">
    <source>
        <dbReference type="SAM" id="MobiDB-lite"/>
    </source>
</evidence>
<dbReference type="OrthoDB" id="4089816at2759"/>
<gene>
    <name evidence="10" type="ORF">FOXB_06496</name>
</gene>
<evidence type="ECO:0000256" key="4">
    <source>
        <dbReference type="ARBA" id="ARBA00016207"/>
    </source>
</evidence>
<accession>F9FJB7</accession>
<evidence type="ECO:0000259" key="9">
    <source>
        <dbReference type="Pfam" id="PF10241"/>
    </source>
</evidence>
<dbReference type="GO" id="GO:0032880">
    <property type="term" value="P:regulation of protein localization"/>
    <property type="evidence" value="ECO:0007669"/>
    <property type="project" value="TreeGrafter"/>
</dbReference>
<dbReference type="GO" id="GO:0031083">
    <property type="term" value="C:BLOC-1 complex"/>
    <property type="evidence" value="ECO:0007669"/>
    <property type="project" value="TreeGrafter"/>
</dbReference>
<dbReference type="EMBL" id="AFQF01001995">
    <property type="protein sequence ID" value="EGU82943.1"/>
    <property type="molecule type" value="Genomic_DNA"/>
</dbReference>
<dbReference type="GO" id="GO:0007032">
    <property type="term" value="P:endosome organization"/>
    <property type="evidence" value="ECO:0007669"/>
    <property type="project" value="TreeGrafter"/>
</dbReference>
<feature type="compositionally biased region" description="Polar residues" evidence="8">
    <location>
        <begin position="39"/>
        <end position="51"/>
    </location>
</feature>
<proteinExistence type="inferred from homology"/>
<organism evidence="10">
    <name type="scientific">Fusarium oxysporum (strain Fo5176)</name>
    <name type="common">Fusarium vascular wilt</name>
    <dbReference type="NCBI Taxonomy" id="660025"/>
    <lineage>
        <taxon>Eukaryota</taxon>
        <taxon>Fungi</taxon>
        <taxon>Dikarya</taxon>
        <taxon>Ascomycota</taxon>
        <taxon>Pezizomycotina</taxon>
        <taxon>Sordariomycetes</taxon>
        <taxon>Hypocreomycetidae</taxon>
        <taxon>Hypocreales</taxon>
        <taxon>Nectriaceae</taxon>
        <taxon>Fusarium</taxon>
        <taxon>Fusarium oxysporum species complex</taxon>
    </lineage>
</organism>
<evidence type="ECO:0000313" key="10">
    <source>
        <dbReference type="EMBL" id="EGU82943.1"/>
    </source>
</evidence>
<dbReference type="Pfam" id="PF10241">
    <property type="entry name" value="KxDL"/>
    <property type="match status" value="1"/>
</dbReference>
<sequence>MSSHYTPVGYSMPLPVPSKGSQYPTYSQYSVSPPECDDSVSSASGIPSYSNGGYSATSSGYQYSGGYGEYESTRSASGVDFQEYMQDRFANSFDPIPLDRSMAMQAQTSGKMNAKHRELMELQKKAQARLAKTRERFQEGMRDAHEVRSDLEWTQKKVGEYFTLVMPPSIPTCMNYSFMQGEREVTLKSGSLSAAIEPPGARCLAAFKQSDKAGVWAVLSQERQPHGFWGSSCGVPGDSVSGFAARHDVSEPIAAWETCLETSLGMGDTGAAEGCKVVLLVAFAEGVY</sequence>
<evidence type="ECO:0000256" key="1">
    <source>
        <dbReference type="ARBA" id="ARBA00002069"/>
    </source>
</evidence>
<evidence type="ECO:0000256" key="6">
    <source>
        <dbReference type="ARBA" id="ARBA00022753"/>
    </source>
</evidence>
<dbReference type="PANTHER" id="PTHR37787:SF1">
    <property type="entry name" value="BIOGENESIS OF LYSOSOME-RELATED ORGANELLES COMPLEX 1 SUBUNIT KXD1"/>
    <property type="match status" value="1"/>
</dbReference>
<reference evidence="10" key="1">
    <citation type="journal article" date="2012" name="Mol. Plant Microbe Interact.">
        <title>A highly conserved effector in Fusarium oxysporum is required for full virulence on Arabidopsis.</title>
        <authorList>
            <person name="Thatcher L.F."/>
            <person name="Gardiner D.M."/>
            <person name="Kazan K."/>
            <person name="Manners J."/>
        </authorList>
    </citation>
    <scope>NUCLEOTIDE SEQUENCE [LARGE SCALE GENOMIC DNA]</scope>
    <source>
        <strain evidence="10">Fo5176</strain>
    </source>
</reference>
<dbReference type="PANTHER" id="PTHR37787">
    <property type="entry name" value="BIOGENESIS OF LYSOSOME-RELATED ORGANELLES COMPLEX 1 SUBUNIT KXD1"/>
    <property type="match status" value="1"/>
</dbReference>
<dbReference type="AlphaFoldDB" id="F9FJB7"/>
<dbReference type="GO" id="GO:0005768">
    <property type="term" value="C:endosome"/>
    <property type="evidence" value="ECO:0007669"/>
    <property type="project" value="UniProtKB-SubCell"/>
</dbReference>
<feature type="region of interest" description="Disordered" evidence="8">
    <location>
        <begin position="22"/>
        <end position="51"/>
    </location>
</feature>